<dbReference type="RefSeq" id="WP_281807791.1">
    <property type="nucleotide sequence ID" value="NZ_BSDO01000003.1"/>
</dbReference>
<dbReference type="EMBL" id="BSDO01000003">
    <property type="protein sequence ID" value="GLI22893.1"/>
    <property type="molecule type" value="Genomic_DNA"/>
</dbReference>
<accession>A0A9W6FMF0</accession>
<dbReference type="InterPro" id="IPR001753">
    <property type="entry name" value="Enoyl-CoA_hydra/iso"/>
</dbReference>
<dbReference type="GO" id="GO:0006635">
    <property type="term" value="P:fatty acid beta-oxidation"/>
    <property type="evidence" value="ECO:0007669"/>
    <property type="project" value="TreeGrafter"/>
</dbReference>
<dbReference type="AlphaFoldDB" id="A0A9W6FMF0"/>
<dbReference type="SUPFAM" id="SSF52096">
    <property type="entry name" value="ClpP/crotonase"/>
    <property type="match status" value="1"/>
</dbReference>
<dbReference type="InterPro" id="IPR014748">
    <property type="entry name" value="Enoyl-CoA_hydra_C"/>
</dbReference>
<evidence type="ECO:0000313" key="6">
    <source>
        <dbReference type="Proteomes" id="UP001144397"/>
    </source>
</evidence>
<proteinExistence type="inferred from homology"/>
<dbReference type="Gene3D" id="1.10.12.10">
    <property type="entry name" value="Lyase 2-enoyl-coa Hydratase, Chain A, domain 2"/>
    <property type="match status" value="1"/>
</dbReference>
<dbReference type="Gene3D" id="3.90.226.10">
    <property type="entry name" value="2-enoyl-CoA Hydratase, Chain A, domain 1"/>
    <property type="match status" value="1"/>
</dbReference>
<dbReference type="PANTHER" id="PTHR11941:SF54">
    <property type="entry name" value="ENOYL-COA HYDRATASE, MITOCHONDRIAL"/>
    <property type="match status" value="1"/>
</dbReference>
<evidence type="ECO:0000256" key="3">
    <source>
        <dbReference type="RuleBase" id="RU003707"/>
    </source>
</evidence>
<dbReference type="GeneID" id="95763349"/>
<name>A0A9W6FMF0_XANFL</name>
<keyword evidence="2" id="KW-0456">Lyase</keyword>
<protein>
    <submittedName>
        <fullName evidence="4">3-hydroxybutyryl-CoA dehydratase</fullName>
    </submittedName>
    <submittedName>
        <fullName evidence="5">Enoyl-CoA hydratase/carnithine racemase</fullName>
    </submittedName>
</protein>
<keyword evidence="7" id="KW-1185">Reference proteome</keyword>
<evidence type="ECO:0000256" key="2">
    <source>
        <dbReference type="ARBA" id="ARBA00023239"/>
    </source>
</evidence>
<evidence type="ECO:0000313" key="7">
    <source>
        <dbReference type="Proteomes" id="UP001245370"/>
    </source>
</evidence>
<reference evidence="4" key="1">
    <citation type="submission" date="2022-12" db="EMBL/GenBank/DDBJ databases">
        <title>Reference genome sequencing for broad-spectrum identification of bacterial and archaeal isolates by mass spectrometry.</title>
        <authorList>
            <person name="Sekiguchi Y."/>
            <person name="Tourlousse D.M."/>
        </authorList>
    </citation>
    <scope>NUCLEOTIDE SEQUENCE</scope>
    <source>
        <strain evidence="4">301</strain>
    </source>
</reference>
<dbReference type="Proteomes" id="UP001144397">
    <property type="component" value="Unassembled WGS sequence"/>
</dbReference>
<dbReference type="CDD" id="cd06558">
    <property type="entry name" value="crotonase-like"/>
    <property type="match status" value="1"/>
</dbReference>
<reference evidence="5 7" key="2">
    <citation type="submission" date="2023-07" db="EMBL/GenBank/DDBJ databases">
        <title>Genomic Encyclopedia of Type Strains, Phase IV (KMG-IV): sequencing the most valuable type-strain genomes for metagenomic binning, comparative biology and taxonomic classification.</title>
        <authorList>
            <person name="Goeker M."/>
        </authorList>
    </citation>
    <scope>NUCLEOTIDE SEQUENCE [LARGE SCALE GENOMIC DNA]</scope>
    <source>
        <strain evidence="5 7">DSM 338</strain>
    </source>
</reference>
<dbReference type="Pfam" id="PF00378">
    <property type="entry name" value="ECH_1"/>
    <property type="match status" value="1"/>
</dbReference>
<comment type="caution">
    <text evidence="4">The sequence shown here is derived from an EMBL/GenBank/DDBJ whole genome shotgun (WGS) entry which is preliminary data.</text>
</comment>
<dbReference type="InterPro" id="IPR018376">
    <property type="entry name" value="Enoyl-CoA_hyd/isom_CS"/>
</dbReference>
<dbReference type="EMBL" id="JAVDPY010000004">
    <property type="protein sequence ID" value="MDR6334173.1"/>
    <property type="molecule type" value="Genomic_DNA"/>
</dbReference>
<gene>
    <name evidence="5" type="ORF">GGQ86_002649</name>
    <name evidence="4" type="ORF">XFLAVUS301_25670</name>
</gene>
<evidence type="ECO:0000256" key="1">
    <source>
        <dbReference type="ARBA" id="ARBA00005254"/>
    </source>
</evidence>
<dbReference type="PANTHER" id="PTHR11941">
    <property type="entry name" value="ENOYL-COA HYDRATASE-RELATED"/>
    <property type="match status" value="1"/>
</dbReference>
<dbReference type="InterPro" id="IPR029045">
    <property type="entry name" value="ClpP/crotonase-like_dom_sf"/>
</dbReference>
<dbReference type="PROSITE" id="PS00166">
    <property type="entry name" value="ENOYL_COA_HYDRATASE"/>
    <property type="match status" value="1"/>
</dbReference>
<comment type="similarity">
    <text evidence="1 3">Belongs to the enoyl-CoA hydratase/isomerase family.</text>
</comment>
<evidence type="ECO:0000313" key="5">
    <source>
        <dbReference type="EMBL" id="MDR6334173.1"/>
    </source>
</evidence>
<evidence type="ECO:0000313" key="4">
    <source>
        <dbReference type="EMBL" id="GLI22893.1"/>
    </source>
</evidence>
<organism evidence="4 6">
    <name type="scientific">Xanthobacter flavus</name>
    <dbReference type="NCBI Taxonomy" id="281"/>
    <lineage>
        <taxon>Bacteria</taxon>
        <taxon>Pseudomonadati</taxon>
        <taxon>Pseudomonadota</taxon>
        <taxon>Alphaproteobacteria</taxon>
        <taxon>Hyphomicrobiales</taxon>
        <taxon>Xanthobacteraceae</taxon>
        <taxon>Xanthobacter</taxon>
    </lineage>
</organism>
<dbReference type="GO" id="GO:0016829">
    <property type="term" value="F:lyase activity"/>
    <property type="evidence" value="ECO:0007669"/>
    <property type="project" value="UniProtKB-KW"/>
</dbReference>
<dbReference type="Proteomes" id="UP001245370">
    <property type="component" value="Unassembled WGS sequence"/>
</dbReference>
<sequence length="270" mass="29209">MSFTTLDLSYPCPGIARVRLTREREMNTLSLPLIEELNLAIDEVLAARSRVLVITGTGRAFCCGAHLKYFAGPDAIFTERFDTRDRYFDRIARLFDRIEAIGIPVIGAVNGFAMGGGFELALACDFRIFADTARVGLPEAKLGATPGAGGVQKLSRFIGRGKALEWILLARHVDAAEAATHGLAYRVVPAEQVDEESLALADALMRLSPLALAQCKASVHLAGDVDLRSARRFGVEALSALVASADWQEGMAAFVEKRTPNFAPQGKEQD</sequence>